<dbReference type="GO" id="GO:0006081">
    <property type="term" value="P:aldehyde metabolic process"/>
    <property type="evidence" value="ECO:0007669"/>
    <property type="project" value="InterPro"/>
</dbReference>
<comment type="similarity">
    <text evidence="1 4 7">Belongs to the aldehyde dehydrogenase family.</text>
</comment>
<dbReference type="PROSITE" id="PS00687">
    <property type="entry name" value="ALDEHYDE_DEHYDR_GLU"/>
    <property type="match status" value="1"/>
</dbReference>
<proteinExistence type="inferred from homology"/>
<evidence type="ECO:0000259" key="8">
    <source>
        <dbReference type="Pfam" id="PF00171"/>
    </source>
</evidence>
<dbReference type="PANTHER" id="PTHR43570">
    <property type="entry name" value="ALDEHYDE DEHYDROGENASE"/>
    <property type="match status" value="1"/>
</dbReference>
<dbReference type="Gene3D" id="3.40.605.10">
    <property type="entry name" value="Aldehyde Dehydrogenase, Chain A, domain 1"/>
    <property type="match status" value="1"/>
</dbReference>
<organism evidence="9 10">
    <name type="scientific">Paraburkholderia acidiphila</name>
    <dbReference type="NCBI Taxonomy" id="2571747"/>
    <lineage>
        <taxon>Bacteria</taxon>
        <taxon>Pseudomonadati</taxon>
        <taxon>Pseudomonadota</taxon>
        <taxon>Betaproteobacteria</taxon>
        <taxon>Burkholderiales</taxon>
        <taxon>Burkholderiaceae</taxon>
        <taxon>Paraburkholderia</taxon>
    </lineage>
</organism>
<sequence>MKLIDQQWRTPHNADDPVASHLAARFEAQRAAFAAAPYPTYAQRRATLQRLRHALRRHAADCAAAATTDFGVRAAGETMLVDLLPSLLHIDHLLRHMKRWMRPSRRSPELLFSTNRAAVQYQPKGVVGIVVPWNFPFYLALGPLATALAAGNRCLIKTSEYASASSRALRALLADVCAPDEVDVIEGDAQCAKRFCALPFDHLVFTGSPAVGREVMRAAADNLTPVTLELGGKSPALVSRSADLARAARRIVHGKTVNAGQICVAPDYALVPRESVEAFAAAAAQAFEGWVGDGANYTSMIDARAHSRMLELIEDARALGAKVTVCASRATDGRQIPLHIITGVRPQMRIAREEIFGPLLPVIAYETFGDALDYVRRGERPLALYWFGSDAGERKRVMQETHSGGVTLNDWGWHAMNHSLPFGGTGMSGMGNYHGEEGFRELSHAKAVFAEHRWFPVELFHPPYGRAVQRAVLRWYFGARA</sequence>
<evidence type="ECO:0000313" key="9">
    <source>
        <dbReference type="EMBL" id="QGZ59651.1"/>
    </source>
</evidence>
<dbReference type="AlphaFoldDB" id="A0A7Z2GD75"/>
<dbReference type="OrthoDB" id="6187633at2"/>
<gene>
    <name evidence="9" type="ORF">FAZ97_32245</name>
</gene>
<evidence type="ECO:0000256" key="4">
    <source>
        <dbReference type="PIRNR" id="PIRNR036492"/>
    </source>
</evidence>
<dbReference type="GO" id="GO:0005737">
    <property type="term" value="C:cytoplasm"/>
    <property type="evidence" value="ECO:0007669"/>
    <property type="project" value="TreeGrafter"/>
</dbReference>
<dbReference type="InterPro" id="IPR015590">
    <property type="entry name" value="Aldehyde_DH_dom"/>
</dbReference>
<accession>A0A7Z2GD75</accession>
<evidence type="ECO:0000256" key="7">
    <source>
        <dbReference type="RuleBase" id="RU003345"/>
    </source>
</evidence>
<evidence type="ECO:0000256" key="6">
    <source>
        <dbReference type="PROSITE-ProRule" id="PRU10007"/>
    </source>
</evidence>
<name>A0A7Z2GD75_9BURK</name>
<dbReference type="Gene3D" id="3.40.309.10">
    <property type="entry name" value="Aldehyde Dehydrogenase, Chain A, domain 2"/>
    <property type="match status" value="1"/>
</dbReference>
<dbReference type="InterPro" id="IPR016163">
    <property type="entry name" value="Ald_DH_C"/>
</dbReference>
<dbReference type="RefSeq" id="WP_158762829.1">
    <property type="nucleotide sequence ID" value="NZ_CP046912.1"/>
</dbReference>
<dbReference type="InterPro" id="IPR016161">
    <property type="entry name" value="Ald_DH/histidinol_DH"/>
</dbReference>
<dbReference type="EMBL" id="CP046912">
    <property type="protein sequence ID" value="QGZ59651.1"/>
    <property type="molecule type" value="Genomic_DNA"/>
</dbReference>
<dbReference type="KEGG" id="pacp:FAZ97_32245"/>
<keyword evidence="2 4" id="KW-0560">Oxidoreductase</keyword>
<evidence type="ECO:0000313" key="10">
    <source>
        <dbReference type="Proteomes" id="UP000434209"/>
    </source>
</evidence>
<evidence type="ECO:0000256" key="1">
    <source>
        <dbReference type="ARBA" id="ARBA00009986"/>
    </source>
</evidence>
<dbReference type="InterPro" id="IPR016162">
    <property type="entry name" value="Ald_DH_N"/>
</dbReference>
<evidence type="ECO:0000256" key="3">
    <source>
        <dbReference type="ARBA" id="ARBA00023027"/>
    </source>
</evidence>
<evidence type="ECO:0000256" key="5">
    <source>
        <dbReference type="PIRSR" id="PIRSR036492-1"/>
    </source>
</evidence>
<dbReference type="PIRSF" id="PIRSF036492">
    <property type="entry name" value="ALDH"/>
    <property type="match status" value="1"/>
</dbReference>
<dbReference type="PANTHER" id="PTHR43570:SF20">
    <property type="entry name" value="ALDEHYDE DEHYDROGENASE ALDX-RELATED"/>
    <property type="match status" value="1"/>
</dbReference>
<dbReference type="GO" id="GO:0004029">
    <property type="term" value="F:aldehyde dehydrogenase (NAD+) activity"/>
    <property type="evidence" value="ECO:0007669"/>
    <property type="project" value="TreeGrafter"/>
</dbReference>
<keyword evidence="10" id="KW-1185">Reference proteome</keyword>
<dbReference type="SUPFAM" id="SSF53720">
    <property type="entry name" value="ALDH-like"/>
    <property type="match status" value="1"/>
</dbReference>
<protein>
    <recommendedName>
        <fullName evidence="4">Aldehyde dehydrogenase</fullName>
    </recommendedName>
</protein>
<dbReference type="InterPro" id="IPR029510">
    <property type="entry name" value="Ald_DH_CS_GLU"/>
</dbReference>
<dbReference type="InterPro" id="IPR012394">
    <property type="entry name" value="Aldehyde_DH_NAD(P)"/>
</dbReference>
<keyword evidence="3" id="KW-0520">NAD</keyword>
<reference evidence="9 10" key="1">
    <citation type="submission" date="2019-12" db="EMBL/GenBank/DDBJ databases">
        <title>Paraburkholderia acidiphila 7Q-K02 sp. nov and Paraburkholderia acidisoli DHF22 sp. nov., two strains isolated from forest soil.</title>
        <authorList>
            <person name="Gao Z."/>
            <person name="Qiu L."/>
        </authorList>
    </citation>
    <scope>NUCLEOTIDE SEQUENCE [LARGE SCALE GENOMIC DNA]</scope>
    <source>
        <strain evidence="9 10">7Q-K02</strain>
    </source>
</reference>
<evidence type="ECO:0000256" key="2">
    <source>
        <dbReference type="ARBA" id="ARBA00023002"/>
    </source>
</evidence>
<dbReference type="Proteomes" id="UP000434209">
    <property type="component" value="Chromosome 4"/>
</dbReference>
<feature type="active site" evidence="5">
    <location>
        <position position="263"/>
    </location>
</feature>
<feature type="active site" evidence="5 6">
    <location>
        <position position="229"/>
    </location>
</feature>
<feature type="domain" description="Aldehyde dehydrogenase" evidence="8">
    <location>
        <begin position="25"/>
        <end position="448"/>
    </location>
</feature>
<dbReference type="Pfam" id="PF00171">
    <property type="entry name" value="Aldedh"/>
    <property type="match status" value="1"/>
</dbReference>